<dbReference type="PROSITE" id="PS51194">
    <property type="entry name" value="HELICASE_CTER"/>
    <property type="match status" value="1"/>
</dbReference>
<proteinExistence type="inferred from homology"/>
<dbReference type="GO" id="GO:0003678">
    <property type="term" value="F:DNA helicase activity"/>
    <property type="evidence" value="ECO:0007669"/>
    <property type="project" value="TreeGrafter"/>
</dbReference>
<evidence type="ECO:0000256" key="1">
    <source>
        <dbReference type="ARBA" id="ARBA00004496"/>
    </source>
</evidence>
<keyword evidence="6" id="KW-0347">Helicase</keyword>
<dbReference type="InterPro" id="IPR005118">
    <property type="entry name" value="TRCF_C"/>
</dbReference>
<dbReference type="InterPro" id="IPR004576">
    <property type="entry name" value="Mfd"/>
</dbReference>
<keyword evidence="17" id="KW-1185">Reference proteome</keyword>
<dbReference type="InterPro" id="IPR036101">
    <property type="entry name" value="CarD-like/TRCF_RID_sf"/>
</dbReference>
<keyword evidence="5" id="KW-0378">Hydrolase</keyword>
<dbReference type="SMART" id="SM00487">
    <property type="entry name" value="DEXDc"/>
    <property type="match status" value="1"/>
</dbReference>
<dbReference type="Pfam" id="PF00270">
    <property type="entry name" value="DEAD"/>
    <property type="match status" value="1"/>
</dbReference>
<dbReference type="Gene3D" id="3.90.1150.50">
    <property type="entry name" value="Transcription-repair-coupling factor, D7 domain"/>
    <property type="match status" value="1"/>
</dbReference>
<comment type="similarity">
    <text evidence="10">In the N-terminal section; belongs to the UvrB family.</text>
</comment>
<comment type="caution">
    <text evidence="16">The sequence shown here is derived from an EMBL/GenBank/DDBJ whole genome shotgun (WGS) entry which is preliminary data.</text>
</comment>
<evidence type="ECO:0000256" key="11">
    <source>
        <dbReference type="ARBA" id="ARBA00061399"/>
    </source>
</evidence>
<evidence type="ECO:0000259" key="14">
    <source>
        <dbReference type="PROSITE" id="PS51192"/>
    </source>
</evidence>
<dbReference type="OrthoDB" id="9804325at2"/>
<feature type="region of interest" description="Disordered" evidence="13">
    <location>
        <begin position="104"/>
        <end position="126"/>
    </location>
</feature>
<dbReference type="InterPro" id="IPR003711">
    <property type="entry name" value="CarD-like/TRCF_RID"/>
</dbReference>
<dbReference type="Gene3D" id="3.40.50.300">
    <property type="entry name" value="P-loop containing nucleotide triphosphate hydrolases"/>
    <property type="match status" value="2"/>
</dbReference>
<dbReference type="Pfam" id="PF00271">
    <property type="entry name" value="Helicase_C"/>
    <property type="match status" value="1"/>
</dbReference>
<dbReference type="PROSITE" id="PS51192">
    <property type="entry name" value="HELICASE_ATP_BIND_1"/>
    <property type="match status" value="1"/>
</dbReference>
<dbReference type="PATRIC" id="fig|1160719.4.peg.1740"/>
<dbReference type="FunFam" id="3.40.50.300:FF:000546">
    <property type="entry name" value="Transcription-repair-coupling factor"/>
    <property type="match status" value="1"/>
</dbReference>
<evidence type="ECO:0000259" key="15">
    <source>
        <dbReference type="PROSITE" id="PS51194"/>
    </source>
</evidence>
<dbReference type="RefSeq" id="WP_021104837.1">
    <property type="nucleotide sequence ID" value="NZ_AOSS01000340.1"/>
</dbReference>
<dbReference type="PANTHER" id="PTHR47964">
    <property type="entry name" value="ATP-DEPENDENT DNA HELICASE HOMOLOG RECG, CHLOROPLASTIC"/>
    <property type="match status" value="1"/>
</dbReference>
<dbReference type="FunFam" id="3.40.50.300:FF:000300">
    <property type="entry name" value="Transcription-repair-coupling factor"/>
    <property type="match status" value="1"/>
</dbReference>
<gene>
    <name evidence="16" type="ORF">H641_09195</name>
</gene>
<dbReference type="NCBIfam" id="TIGR00580">
    <property type="entry name" value="mfd"/>
    <property type="match status" value="1"/>
</dbReference>
<dbReference type="SMART" id="SM00490">
    <property type="entry name" value="HELICc"/>
    <property type="match status" value="1"/>
</dbReference>
<dbReference type="CDD" id="cd17991">
    <property type="entry name" value="DEXHc_TRCF"/>
    <property type="match status" value="1"/>
</dbReference>
<feature type="domain" description="Helicase C-terminal" evidence="15">
    <location>
        <begin position="453"/>
        <end position="610"/>
    </location>
</feature>
<evidence type="ECO:0000256" key="4">
    <source>
        <dbReference type="ARBA" id="ARBA00022763"/>
    </source>
</evidence>
<comment type="subcellular location">
    <subcellularLocation>
        <location evidence="1">Cytoplasm</location>
    </subcellularLocation>
</comment>
<evidence type="ECO:0000256" key="3">
    <source>
        <dbReference type="ARBA" id="ARBA00022741"/>
    </source>
</evidence>
<dbReference type="InterPro" id="IPR047112">
    <property type="entry name" value="RecG/Mfd"/>
</dbReference>
<dbReference type="InterPro" id="IPR011545">
    <property type="entry name" value="DEAD/DEAH_box_helicase_dom"/>
</dbReference>
<keyword evidence="2" id="KW-0963">Cytoplasm</keyword>
<protein>
    <recommendedName>
        <fullName evidence="12">Transcription-repair-coupling factor</fullName>
    </recommendedName>
</protein>
<dbReference type="InterPro" id="IPR001650">
    <property type="entry name" value="Helicase_C-like"/>
</dbReference>
<keyword evidence="7" id="KW-0067">ATP-binding</keyword>
<evidence type="ECO:0000256" key="8">
    <source>
        <dbReference type="ARBA" id="ARBA00023125"/>
    </source>
</evidence>
<accession>U1F742</accession>
<dbReference type="PANTHER" id="PTHR47964:SF1">
    <property type="entry name" value="ATP-DEPENDENT DNA HELICASE HOMOLOG RECG, CHLOROPLASTIC"/>
    <property type="match status" value="1"/>
</dbReference>
<evidence type="ECO:0000256" key="5">
    <source>
        <dbReference type="ARBA" id="ARBA00022801"/>
    </source>
</evidence>
<keyword evidence="4" id="KW-0227">DNA damage</keyword>
<evidence type="ECO:0000256" key="12">
    <source>
        <dbReference type="ARBA" id="ARBA00070128"/>
    </source>
</evidence>
<dbReference type="SUPFAM" id="SSF52540">
    <property type="entry name" value="P-loop containing nucleoside triphosphate hydrolases"/>
    <property type="match status" value="3"/>
</dbReference>
<evidence type="ECO:0000313" key="17">
    <source>
        <dbReference type="Proteomes" id="UP000016307"/>
    </source>
</evidence>
<dbReference type="EMBL" id="AOSS01000340">
    <property type="protein sequence ID" value="ERF55213.1"/>
    <property type="molecule type" value="Genomic_DNA"/>
</dbReference>
<sequence length="808" mass="89992">DWTSAPQTVNPQLVEVEPWRGDVEAAVQHLSARLTDDWMVVLTAEGEGTARRMHELLTEHGIRASIVDDVDATTTEPTVQIVRMHQRRGFASQRLHLVVHSTGDLVENPDQDNPSARRMPRRRRNQIQPMELKAGDLVVHERHGVGRYVEMIQRTVAGATREYLVIEYASARRGQPGDRLFVPMDSLDQISRYVGGDAPSLDKMGGADWKKRKSRAKKAVRKIAAELIKLYAARQATKGHAFGPDTTWQRELEDAFAYVETPDQLTTIADVKADMEQVVPMDRLVCGDVGYGKTEIAVRAAFKAVQDGKQVAVLVPTTLLVQQHLQTFTERYAGFPVNVAALSRFQTDAEAKAVREGIERGTVDVVVGTHRLLSSQVKFNDLGLVIIDEEQRFGVEHKEALKQLRVNVDVLAMSATPIPRTLEMAVTGIREMSTITTPPEERHPVLTFAGSYDEGQVVAAIRRELAREGQVFFIHNRVQSIEKTAKKIRELVPEARVLTAHGQMPEKQLEQIMVDFWERRADVLVCTTIVESGIDISTANTLLIDRADLMGLSQLHQLRGRVGRSRERGYAYFLYPADKPISQTAHDRLATMAAHTDLGAGMAIAMKDLEIRGAGNLLGGEQSGHIADVGFDLYIRLVGDAVSEFRGEKDADEEPEMRIELPVDASLPSDYVETERLRLEMYKRLAQVRDDAEIDAIAEELQDRYGPLPEPVQNLLGVARFRLLCRAVGVRDVVPAGNNIRFSPVQLPESRVMRLKRLYPGSVVKQTAGIILVPKPRTERIGGRMLQGHELLDWASGVITSVIAPQQG</sequence>
<keyword evidence="9" id="KW-0234">DNA repair</keyword>
<dbReference type="InterPro" id="IPR014001">
    <property type="entry name" value="Helicase_ATP-bd"/>
</dbReference>
<evidence type="ECO:0000256" key="6">
    <source>
        <dbReference type="ARBA" id="ARBA00022806"/>
    </source>
</evidence>
<dbReference type="Pfam" id="PF02559">
    <property type="entry name" value="CarD_TRCF_RID"/>
    <property type="match status" value="1"/>
</dbReference>
<comment type="similarity">
    <text evidence="11">In the C-terminal section; belongs to the helicase family. RecG subfamily.</text>
</comment>
<keyword evidence="3" id="KW-0547">Nucleotide-binding</keyword>
<dbReference type="Pfam" id="PF03461">
    <property type="entry name" value="TRCF"/>
    <property type="match status" value="1"/>
</dbReference>
<dbReference type="HAMAP" id="MF_00969">
    <property type="entry name" value="TRCF"/>
    <property type="match status" value="1"/>
</dbReference>
<organism evidence="16 17">
    <name type="scientific">Cutibacterium granulosum DSM 20700</name>
    <dbReference type="NCBI Taxonomy" id="1160719"/>
    <lineage>
        <taxon>Bacteria</taxon>
        <taxon>Bacillati</taxon>
        <taxon>Actinomycetota</taxon>
        <taxon>Actinomycetes</taxon>
        <taxon>Propionibacteriales</taxon>
        <taxon>Propionibacteriaceae</taxon>
        <taxon>Cutibacterium</taxon>
    </lineage>
</organism>
<dbReference type="AlphaFoldDB" id="U1F742"/>
<dbReference type="SUPFAM" id="SSF143517">
    <property type="entry name" value="TRCF domain-like"/>
    <property type="match status" value="1"/>
</dbReference>
<dbReference type="GO" id="GO:0006281">
    <property type="term" value="P:DNA repair"/>
    <property type="evidence" value="ECO:0007669"/>
    <property type="project" value="UniProtKB-KW"/>
</dbReference>
<dbReference type="SMART" id="SM00982">
    <property type="entry name" value="TRCF"/>
    <property type="match status" value="1"/>
</dbReference>
<evidence type="ECO:0000313" key="16">
    <source>
        <dbReference type="EMBL" id="ERF55213.1"/>
    </source>
</evidence>
<dbReference type="Gene3D" id="2.40.10.170">
    <property type="match status" value="1"/>
</dbReference>
<dbReference type="InterPro" id="IPR027417">
    <property type="entry name" value="P-loop_NTPase"/>
</dbReference>
<reference evidence="16 17" key="1">
    <citation type="journal article" date="2013" name="BMC Genomics">
        <title>Comparative genomics reveals distinct host-interacting traits of three major human-associated propionibacteria.</title>
        <authorList>
            <person name="Mak T.N."/>
            <person name="Schmid M."/>
            <person name="Brzuszkiewicz E."/>
            <person name="Zeng G."/>
            <person name="Meyer R."/>
            <person name="Sfanos K.S."/>
            <person name="Brinkmann V."/>
            <person name="Meyer T.F."/>
            <person name="Bruggemann H."/>
        </authorList>
    </citation>
    <scope>NUCLEOTIDE SEQUENCE [LARGE SCALE GENOMIC DNA]</scope>
    <source>
        <strain evidence="16 17">DSM 20700</strain>
    </source>
</reference>
<dbReference type="GO" id="GO:0003684">
    <property type="term" value="F:damaged DNA binding"/>
    <property type="evidence" value="ECO:0007669"/>
    <property type="project" value="InterPro"/>
</dbReference>
<dbReference type="GO" id="GO:0005737">
    <property type="term" value="C:cytoplasm"/>
    <property type="evidence" value="ECO:0007669"/>
    <property type="project" value="UniProtKB-SubCell"/>
</dbReference>
<evidence type="ECO:0000256" key="9">
    <source>
        <dbReference type="ARBA" id="ARBA00023204"/>
    </source>
</evidence>
<evidence type="ECO:0000256" key="7">
    <source>
        <dbReference type="ARBA" id="ARBA00022840"/>
    </source>
</evidence>
<dbReference type="GO" id="GO:0005524">
    <property type="term" value="F:ATP binding"/>
    <property type="evidence" value="ECO:0007669"/>
    <property type="project" value="UniProtKB-KW"/>
</dbReference>
<dbReference type="SUPFAM" id="SSF141259">
    <property type="entry name" value="CarD-like"/>
    <property type="match status" value="1"/>
</dbReference>
<dbReference type="InterPro" id="IPR037235">
    <property type="entry name" value="TRCF-like_C_D7"/>
</dbReference>
<evidence type="ECO:0000256" key="10">
    <source>
        <dbReference type="ARBA" id="ARBA00061104"/>
    </source>
</evidence>
<evidence type="ECO:0000256" key="13">
    <source>
        <dbReference type="SAM" id="MobiDB-lite"/>
    </source>
</evidence>
<keyword evidence="8" id="KW-0238">DNA-binding</keyword>
<name>U1F742_9ACTN</name>
<evidence type="ECO:0000256" key="2">
    <source>
        <dbReference type="ARBA" id="ARBA00022490"/>
    </source>
</evidence>
<feature type="non-terminal residue" evidence="16">
    <location>
        <position position="1"/>
    </location>
</feature>
<dbReference type="GO" id="GO:0016787">
    <property type="term" value="F:hydrolase activity"/>
    <property type="evidence" value="ECO:0007669"/>
    <property type="project" value="UniProtKB-KW"/>
</dbReference>
<dbReference type="SMART" id="SM01058">
    <property type="entry name" value="CarD_TRCF"/>
    <property type="match status" value="1"/>
</dbReference>
<dbReference type="Proteomes" id="UP000016307">
    <property type="component" value="Unassembled WGS sequence"/>
</dbReference>
<feature type="domain" description="Helicase ATP-binding" evidence="14">
    <location>
        <begin position="274"/>
        <end position="435"/>
    </location>
</feature>